<feature type="region of interest" description="Disordered" evidence="9">
    <location>
        <begin position="408"/>
        <end position="501"/>
    </location>
</feature>
<dbReference type="InterPro" id="IPR008928">
    <property type="entry name" value="6-hairpin_glycosidase_sf"/>
</dbReference>
<sequence>MAAVRASDKAAASLAVVVVCLMAGGSAAAAFNYADALDKALLFFEAQRSGKLPPGQRAAWRGDSGLSDGAAEGADLVGGYYDAGDNVKFGLPMAFTVTMLSWSVAEFGDAMARAGGGHLESAKAAVRWGADYLVKAAAAVPGALYVQVGDPYQDHRCWERPEDMDTPRGVYKVTPDRPGSDVAGETAAALAAASIVFRACDPAYSSKLLQTARKVFDFADRYRGSYSDSLSSVACPFYCSYSGYNDELLWAAAWLHRATAAGKGGGGCGCGNNSSADAYLSYIYSNGHTLGAEQDDFTFSWDDKRSGTKVLLANWFLQLHGGGAGGKTSPAAAALQLYKAHADSYVCSLVPGAAGFQSSQYTPGGLLFKEGDSNMQYVTSAAFLLLAYAKHLAGAGAVRILRPRGGAAGGAGGRGAAAGGLHPGREPGGDVVHGGVRRRAVPAARAPPRRVHAGGARPPGTHRLRRGVPVPALAGARRERAGRRRRGRARRGRRVHRQPRQLRAGGAVHLHQRAARRRARVPRRRPGTLKLVADYIIARVN</sequence>
<evidence type="ECO:0000256" key="7">
    <source>
        <dbReference type="ARBA" id="ARBA00023295"/>
    </source>
</evidence>
<dbReference type="GO" id="GO:0008810">
    <property type="term" value="F:cellulase activity"/>
    <property type="evidence" value="ECO:0007669"/>
    <property type="project" value="UniProtKB-EC"/>
</dbReference>
<accession>A0A8T0X1K0</accession>
<dbReference type="PANTHER" id="PTHR22298">
    <property type="entry name" value="ENDO-1,4-BETA-GLUCANASE"/>
    <property type="match status" value="1"/>
</dbReference>
<reference evidence="11" key="1">
    <citation type="submission" date="2020-05" db="EMBL/GenBank/DDBJ databases">
        <title>WGS assembly of Panicum virgatum.</title>
        <authorList>
            <person name="Lovell J.T."/>
            <person name="Jenkins J."/>
            <person name="Shu S."/>
            <person name="Juenger T.E."/>
            <person name="Schmutz J."/>
        </authorList>
    </citation>
    <scope>NUCLEOTIDE SEQUENCE</scope>
    <source>
        <strain evidence="11">AP13</strain>
    </source>
</reference>
<comment type="caution">
    <text evidence="11">The sequence shown here is derived from an EMBL/GenBank/DDBJ whole genome shotgun (WGS) entry which is preliminary data.</text>
</comment>
<name>A0A8T0X1K0_PANVG</name>
<keyword evidence="5" id="KW-0136">Cellulose degradation</keyword>
<evidence type="ECO:0000313" key="12">
    <source>
        <dbReference type="Proteomes" id="UP000823388"/>
    </source>
</evidence>
<keyword evidence="4" id="KW-0378">Hydrolase</keyword>
<evidence type="ECO:0000313" key="11">
    <source>
        <dbReference type="EMBL" id="KAG2655651.1"/>
    </source>
</evidence>
<evidence type="ECO:0000256" key="4">
    <source>
        <dbReference type="ARBA" id="ARBA00022801"/>
    </source>
</evidence>
<dbReference type="InterPro" id="IPR001701">
    <property type="entry name" value="Glyco_hydro_9"/>
</dbReference>
<dbReference type="Gene3D" id="1.50.10.10">
    <property type="match status" value="1"/>
</dbReference>
<protein>
    <recommendedName>
        <fullName evidence="3">cellulase</fullName>
        <ecNumber evidence="3">3.2.1.4</ecNumber>
    </recommendedName>
</protein>
<evidence type="ECO:0000256" key="1">
    <source>
        <dbReference type="ARBA" id="ARBA00000966"/>
    </source>
</evidence>
<evidence type="ECO:0000259" key="10">
    <source>
        <dbReference type="Pfam" id="PF00759"/>
    </source>
</evidence>
<dbReference type="EC" id="3.2.1.4" evidence="3"/>
<dbReference type="GO" id="GO:0030245">
    <property type="term" value="P:cellulose catabolic process"/>
    <property type="evidence" value="ECO:0007669"/>
    <property type="project" value="UniProtKB-KW"/>
</dbReference>
<gene>
    <name evidence="11" type="ORF">PVAP13_1KG027600</name>
</gene>
<evidence type="ECO:0000256" key="2">
    <source>
        <dbReference type="ARBA" id="ARBA00007072"/>
    </source>
</evidence>
<feature type="compositionally biased region" description="Gly residues" evidence="9">
    <location>
        <begin position="408"/>
        <end position="422"/>
    </location>
</feature>
<dbReference type="EMBL" id="CM029037">
    <property type="protein sequence ID" value="KAG2655651.1"/>
    <property type="molecule type" value="Genomic_DNA"/>
</dbReference>
<evidence type="ECO:0000256" key="9">
    <source>
        <dbReference type="SAM" id="MobiDB-lite"/>
    </source>
</evidence>
<comment type="similarity">
    <text evidence="2">Belongs to the glycosyl hydrolase 9 (cellulase E) family.</text>
</comment>
<proteinExistence type="inferred from homology"/>
<feature type="compositionally biased region" description="Basic residues" evidence="9">
    <location>
        <begin position="480"/>
        <end position="500"/>
    </location>
</feature>
<evidence type="ECO:0000256" key="6">
    <source>
        <dbReference type="ARBA" id="ARBA00023277"/>
    </source>
</evidence>
<dbReference type="InterPro" id="IPR012341">
    <property type="entry name" value="6hp_glycosidase-like_sf"/>
</dbReference>
<keyword evidence="7" id="KW-0326">Glycosidase</keyword>
<comment type="catalytic activity">
    <reaction evidence="1">
        <text>Endohydrolysis of (1-&gt;4)-beta-D-glucosidic linkages in cellulose, lichenin and cereal beta-D-glucans.</text>
        <dbReference type="EC" id="3.2.1.4"/>
    </reaction>
</comment>
<feature type="domain" description="Glycoside hydrolase family 9" evidence="10">
    <location>
        <begin position="33"/>
        <end position="391"/>
    </location>
</feature>
<organism evidence="11 12">
    <name type="scientific">Panicum virgatum</name>
    <name type="common">Blackwell switchgrass</name>
    <dbReference type="NCBI Taxonomy" id="38727"/>
    <lineage>
        <taxon>Eukaryota</taxon>
        <taxon>Viridiplantae</taxon>
        <taxon>Streptophyta</taxon>
        <taxon>Embryophyta</taxon>
        <taxon>Tracheophyta</taxon>
        <taxon>Spermatophyta</taxon>
        <taxon>Magnoliopsida</taxon>
        <taxon>Liliopsida</taxon>
        <taxon>Poales</taxon>
        <taxon>Poaceae</taxon>
        <taxon>PACMAD clade</taxon>
        <taxon>Panicoideae</taxon>
        <taxon>Panicodae</taxon>
        <taxon>Paniceae</taxon>
        <taxon>Panicinae</taxon>
        <taxon>Panicum</taxon>
        <taxon>Panicum sect. Hiantes</taxon>
    </lineage>
</organism>
<dbReference type="AlphaFoldDB" id="A0A8T0X1K0"/>
<evidence type="ECO:0000256" key="5">
    <source>
        <dbReference type="ARBA" id="ARBA00023001"/>
    </source>
</evidence>
<keyword evidence="6" id="KW-0119">Carbohydrate metabolism</keyword>
<evidence type="ECO:0000256" key="3">
    <source>
        <dbReference type="ARBA" id="ARBA00012601"/>
    </source>
</evidence>
<evidence type="ECO:0000256" key="8">
    <source>
        <dbReference type="ARBA" id="ARBA00023326"/>
    </source>
</evidence>
<keyword evidence="8" id="KW-0624">Polysaccharide degradation</keyword>
<dbReference type="Pfam" id="PF00759">
    <property type="entry name" value="Glyco_hydro_9"/>
    <property type="match status" value="1"/>
</dbReference>
<keyword evidence="12" id="KW-1185">Reference proteome</keyword>
<dbReference type="Proteomes" id="UP000823388">
    <property type="component" value="Chromosome 1K"/>
</dbReference>
<dbReference type="SUPFAM" id="SSF48208">
    <property type="entry name" value="Six-hairpin glycosidases"/>
    <property type="match status" value="1"/>
</dbReference>